<reference evidence="3 4" key="1">
    <citation type="journal article" date="2015" name="Fungal Genet. Biol.">
        <title>Evolution of novel wood decay mechanisms in Agaricales revealed by the genome sequences of Fistulina hepatica and Cylindrobasidium torrendii.</title>
        <authorList>
            <person name="Floudas D."/>
            <person name="Held B.W."/>
            <person name="Riley R."/>
            <person name="Nagy L.G."/>
            <person name="Koehler G."/>
            <person name="Ransdell A.S."/>
            <person name="Younus H."/>
            <person name="Chow J."/>
            <person name="Chiniquy J."/>
            <person name="Lipzen A."/>
            <person name="Tritt A."/>
            <person name="Sun H."/>
            <person name="Haridas S."/>
            <person name="LaButti K."/>
            <person name="Ohm R.A."/>
            <person name="Kues U."/>
            <person name="Blanchette R.A."/>
            <person name="Grigoriev I.V."/>
            <person name="Minto R.E."/>
            <person name="Hibbett D.S."/>
        </authorList>
    </citation>
    <scope>NUCLEOTIDE SEQUENCE [LARGE SCALE GENOMIC DNA]</scope>
    <source>
        <strain evidence="3 4">ATCC 64428</strain>
    </source>
</reference>
<dbReference type="InterPro" id="IPR005176">
    <property type="entry name" value="PONY_dom"/>
</dbReference>
<gene>
    <name evidence="3" type="ORF">FISHEDRAFT_42999</name>
</gene>
<dbReference type="Proteomes" id="UP000054144">
    <property type="component" value="Unassembled WGS sequence"/>
</dbReference>
<dbReference type="OrthoDB" id="27198at2759"/>
<evidence type="ECO:0000259" key="2">
    <source>
        <dbReference type="PROSITE" id="PS51229"/>
    </source>
</evidence>
<dbReference type="GO" id="GO:0032182">
    <property type="term" value="F:ubiquitin-like protein binding"/>
    <property type="evidence" value="ECO:0007669"/>
    <property type="project" value="TreeGrafter"/>
</dbReference>
<dbReference type="GO" id="GO:0045116">
    <property type="term" value="P:protein neddylation"/>
    <property type="evidence" value="ECO:0007669"/>
    <property type="project" value="TreeGrafter"/>
</dbReference>
<name>A0A0D7ACE7_9AGAR</name>
<dbReference type="PANTHER" id="PTHR12281">
    <property type="entry name" value="RP42 RELATED"/>
    <property type="match status" value="1"/>
</dbReference>
<dbReference type="EMBL" id="KN881832">
    <property type="protein sequence ID" value="KIY48533.1"/>
    <property type="molecule type" value="Genomic_DNA"/>
</dbReference>
<comment type="function">
    <text evidence="1">Neddylation of cullins play an essential role in the regulation of SCF-type complexes activity.</text>
</comment>
<organism evidence="3 4">
    <name type="scientific">Fistulina hepatica ATCC 64428</name>
    <dbReference type="NCBI Taxonomy" id="1128425"/>
    <lineage>
        <taxon>Eukaryota</taxon>
        <taxon>Fungi</taxon>
        <taxon>Dikarya</taxon>
        <taxon>Basidiomycota</taxon>
        <taxon>Agaricomycotina</taxon>
        <taxon>Agaricomycetes</taxon>
        <taxon>Agaricomycetidae</taxon>
        <taxon>Agaricales</taxon>
        <taxon>Fistulinaceae</taxon>
        <taxon>Fistulina</taxon>
    </lineage>
</organism>
<evidence type="ECO:0000313" key="4">
    <source>
        <dbReference type="Proteomes" id="UP000054144"/>
    </source>
</evidence>
<dbReference type="Gene3D" id="1.10.238.200">
    <property type="entry name" value="Cullin, PONY binding domain"/>
    <property type="match status" value="1"/>
</dbReference>
<dbReference type="InterPro" id="IPR042460">
    <property type="entry name" value="DCN1-like_PONY"/>
</dbReference>
<dbReference type="GO" id="GO:0031624">
    <property type="term" value="F:ubiquitin conjugating enzyme binding"/>
    <property type="evidence" value="ECO:0007669"/>
    <property type="project" value="TreeGrafter"/>
</dbReference>
<dbReference type="GO" id="GO:0000151">
    <property type="term" value="C:ubiquitin ligase complex"/>
    <property type="evidence" value="ECO:0007669"/>
    <property type="project" value="TreeGrafter"/>
</dbReference>
<evidence type="ECO:0000256" key="1">
    <source>
        <dbReference type="RuleBase" id="RU410713"/>
    </source>
</evidence>
<sequence>MPSEEAIVQFCSITGASVRDAKKLLDKYRSVEAAIDVYYSNPPALSNSSPRRPPAPSTSKLNNLYDKYKGTPGDHIGAQGTIDLCVDLGVDPEDVVMLAVAYELKSPRLGEWHRQGWIDGWKALGCDALPAMREAVESLRSKLSSNLDYFRKVYMHTFQFARADGQRSLPIDMAAAFWGLLIPCGVEGGALEHVNPRDDDDDEVMSSGDGWAPQYLQWWLDFHEKKGTKGISKDTWSMFLEFILTIDLNFETYDQEAAWPSAIDDFVEYAKARLASGGA</sequence>
<dbReference type="Gene3D" id="1.10.238.10">
    <property type="entry name" value="EF-hand"/>
    <property type="match status" value="1"/>
</dbReference>
<dbReference type="InterPro" id="IPR014764">
    <property type="entry name" value="DCN-prot"/>
</dbReference>
<protein>
    <recommendedName>
        <fullName evidence="1">Defective in cullin neddylation protein</fullName>
    </recommendedName>
</protein>
<dbReference type="AlphaFoldDB" id="A0A0D7ACE7"/>
<dbReference type="PROSITE" id="PS51229">
    <property type="entry name" value="DCUN1"/>
    <property type="match status" value="1"/>
</dbReference>
<accession>A0A0D7ACE7</accession>
<dbReference type="GO" id="GO:0097602">
    <property type="term" value="F:cullin family protein binding"/>
    <property type="evidence" value="ECO:0007669"/>
    <property type="project" value="TreeGrafter"/>
</dbReference>
<dbReference type="PANTHER" id="PTHR12281:SF31">
    <property type="entry name" value="DCN1-LIKE PROTEIN 3"/>
    <property type="match status" value="1"/>
</dbReference>
<keyword evidence="4" id="KW-1185">Reference proteome</keyword>
<evidence type="ECO:0000313" key="3">
    <source>
        <dbReference type="EMBL" id="KIY48533.1"/>
    </source>
</evidence>
<proteinExistence type="predicted"/>
<dbReference type="Pfam" id="PF14555">
    <property type="entry name" value="UBA_4"/>
    <property type="match status" value="1"/>
</dbReference>
<feature type="domain" description="DCUN1" evidence="2">
    <location>
        <begin position="56"/>
        <end position="271"/>
    </location>
</feature>
<dbReference type="Pfam" id="PF03556">
    <property type="entry name" value="Cullin_binding"/>
    <property type="match status" value="1"/>
</dbReference>